<dbReference type="RefSeq" id="XP_047302038.1">
    <property type="nucleotide sequence ID" value="XM_047446082.1"/>
</dbReference>
<name>Q6ZU19_HUMAN</name>
<evidence type="ECO:0000313" key="2">
    <source>
        <dbReference type="EMBL" id="BAC86408.1"/>
    </source>
</evidence>
<sequence>MAALCLRKGPLPLCPRPSHGLKAMGGEGSCQDDTESGALTFLPSDDAQPGKALRPQRSGPGGSERRGRGWGRAGALEEQVRQGPSAQGHPRTQARSRPCSARPHCSCGKGKHGALPQGQCSAWLELMTVTVPCCHHCSHCPGGQPGPQLHRAWTVWSWAVPSSASRACGDGHRRSTCQAQGSCTGLPPLRGCLPRLVPGRPCPHLRQQDKGKWN</sequence>
<accession>Q6ZU19</accession>
<dbReference type="BioGRID-ORCS" id="100996701">
    <property type="hits" value="0 hits in 1 CRISPR screen"/>
</dbReference>
<dbReference type="AlphaFoldDB" id="Q6ZU19"/>
<dbReference type="GeneID" id="124906991"/>
<feature type="region of interest" description="Disordered" evidence="1">
    <location>
        <begin position="1"/>
        <end position="101"/>
    </location>
</feature>
<proteinExistence type="evidence at transcript level"/>
<protein>
    <submittedName>
        <fullName evidence="2">cDNA FLJ44051 fis, clone TESTI4033433</fullName>
    </submittedName>
</protein>
<dbReference type="KEGG" id="hsa:124906991"/>
<evidence type="ECO:0000256" key="1">
    <source>
        <dbReference type="SAM" id="MobiDB-lite"/>
    </source>
</evidence>
<dbReference type="EMBL" id="AK126039">
    <property type="protein sequence ID" value="BAC86408.1"/>
    <property type="molecule type" value="mRNA"/>
</dbReference>
<reference evidence="2" key="1">
    <citation type="submission" date="2003-07" db="EMBL/GenBank/DDBJ databases">
        <title>NEDO human cDNA sequencing project.</title>
        <authorList>
            <person name="Ota T."/>
            <person name="Nakagawa S."/>
            <person name="Senoh A."/>
            <person name="Mizuguchi H."/>
            <person name="Inagaki H."/>
            <person name="Sugiyama T."/>
            <person name="Irie R."/>
            <person name="Otsuki T."/>
            <person name="Sato H."/>
            <person name="Wakamatsu A."/>
            <person name="Ishii S."/>
            <person name="Yamamoto J."/>
            <person name="Isono Y."/>
            <person name="Kawai-Hio Y."/>
            <person name="Saito K."/>
            <person name="Nishikawa T."/>
            <person name="Kimura K."/>
            <person name="Yamashita H."/>
            <person name="Matsuo K."/>
            <person name="Nakamura Y."/>
            <person name="Sekine M."/>
            <person name="Kikuchi H."/>
            <person name="Kanda K."/>
            <person name="Wagatsuma M."/>
            <person name="Murakawa K."/>
            <person name="Kanehori K."/>
            <person name="Takahashi-Fujii A."/>
            <person name="Oshima A."/>
            <person name="Sugiyama A."/>
            <person name="Kawakami B."/>
            <person name="Suzuki Y."/>
            <person name="Sugano S."/>
            <person name="Nagahari K."/>
            <person name="Masuho Y."/>
            <person name="Nagai K."/>
            <person name="Isogai T."/>
        </authorList>
    </citation>
    <scope>NUCLEOTIDE SEQUENCE</scope>
    <source>
        <tissue evidence="2">Testis</tissue>
    </source>
</reference>
<organism evidence="2">
    <name type="scientific">Homo sapiens</name>
    <name type="common">Human</name>
    <dbReference type="NCBI Taxonomy" id="9606"/>
    <lineage>
        <taxon>Eukaryota</taxon>
        <taxon>Metazoa</taxon>
        <taxon>Chordata</taxon>
        <taxon>Craniata</taxon>
        <taxon>Vertebrata</taxon>
        <taxon>Euteleostomi</taxon>
        <taxon>Mammalia</taxon>
        <taxon>Eutheria</taxon>
        <taxon>Euarchontoglires</taxon>
        <taxon>Primates</taxon>
        <taxon>Haplorrhini</taxon>
        <taxon>Catarrhini</taxon>
        <taxon>Hominidae</taxon>
        <taxon>Homo</taxon>
    </lineage>
</organism>